<dbReference type="EMBL" id="JAVYAA010000004">
    <property type="protein sequence ID" value="MDT8977995.1"/>
    <property type="molecule type" value="Genomic_DNA"/>
</dbReference>
<evidence type="ECO:0000313" key="2">
    <source>
        <dbReference type="EMBL" id="MDT8977995.1"/>
    </source>
</evidence>
<evidence type="ECO:0000259" key="1">
    <source>
        <dbReference type="Pfam" id="PF01418"/>
    </source>
</evidence>
<feature type="domain" description="HTH rpiR-type" evidence="1">
    <location>
        <begin position="31"/>
        <end position="82"/>
    </location>
</feature>
<proteinExistence type="predicted"/>
<evidence type="ECO:0000313" key="3">
    <source>
        <dbReference type="Proteomes" id="UP001250538"/>
    </source>
</evidence>
<dbReference type="GO" id="GO:0003677">
    <property type="term" value="F:DNA binding"/>
    <property type="evidence" value="ECO:0007669"/>
    <property type="project" value="InterPro"/>
</dbReference>
<dbReference type="RefSeq" id="WP_315746190.1">
    <property type="nucleotide sequence ID" value="NZ_JAVYAA010000004.1"/>
</dbReference>
<dbReference type="Proteomes" id="UP001250538">
    <property type="component" value="Unassembled WGS sequence"/>
</dbReference>
<comment type="caution">
    <text evidence="2">The sequence shown here is derived from an EMBL/GenBank/DDBJ whole genome shotgun (WGS) entry which is preliminary data.</text>
</comment>
<dbReference type="SUPFAM" id="SSF53697">
    <property type="entry name" value="SIS domain"/>
    <property type="match status" value="1"/>
</dbReference>
<dbReference type="InterPro" id="IPR009057">
    <property type="entry name" value="Homeodomain-like_sf"/>
</dbReference>
<dbReference type="GO" id="GO:0097367">
    <property type="term" value="F:carbohydrate derivative binding"/>
    <property type="evidence" value="ECO:0007669"/>
    <property type="project" value="InterPro"/>
</dbReference>
<reference evidence="3" key="1">
    <citation type="submission" date="2023-09" db="EMBL/GenBank/DDBJ databases">
        <title>Paenibacillus sp. chi10 Genome sequencing and assembly.</title>
        <authorList>
            <person name="Kim I."/>
        </authorList>
    </citation>
    <scope>NUCLEOTIDE SEQUENCE [LARGE SCALE GENOMIC DNA]</scope>
    <source>
        <strain evidence="3">chi10</strain>
    </source>
</reference>
<accession>A0AAJ2JVN6</accession>
<sequence length="265" mass="30846">MQDHSIPSSPVYIRLTEYFFKCTKPSVYYAIVKVLIKKIHQFPDIYIEEIAHVAKTTPASVTKFCKEIGYSSFKEMRTDLAPYSYKNPFNTIDWNNSPQTMIEAMKTEEQNLNQKIYELIDLEQCKRIAEKLTSSTEIAVFCNTFNFASANILRELLSLKGITVFEINRKADLSVIKQMLREVDSCFIFSLTGKWLTENPDILMEIQQSETPTFLLTSQPETFHAQIFEEIISLEAFHFLFYSNYYSQKVIHTILKVIANYLMLV</sequence>
<dbReference type="InterPro" id="IPR036388">
    <property type="entry name" value="WH-like_DNA-bd_sf"/>
</dbReference>
<dbReference type="GO" id="GO:1901135">
    <property type="term" value="P:carbohydrate derivative metabolic process"/>
    <property type="evidence" value="ECO:0007669"/>
    <property type="project" value="InterPro"/>
</dbReference>
<gene>
    <name evidence="2" type="ORF">RQP50_17360</name>
</gene>
<dbReference type="InterPro" id="IPR047640">
    <property type="entry name" value="RpiR-like"/>
</dbReference>
<dbReference type="Pfam" id="PF01418">
    <property type="entry name" value="HTH_6"/>
    <property type="match status" value="1"/>
</dbReference>
<dbReference type="SUPFAM" id="SSF46689">
    <property type="entry name" value="Homeodomain-like"/>
    <property type="match status" value="1"/>
</dbReference>
<dbReference type="InterPro" id="IPR046348">
    <property type="entry name" value="SIS_dom_sf"/>
</dbReference>
<organism evidence="2 3">
    <name type="scientific">Paenibacillus suaedae</name>
    <dbReference type="NCBI Taxonomy" id="3077233"/>
    <lineage>
        <taxon>Bacteria</taxon>
        <taxon>Bacillati</taxon>
        <taxon>Bacillota</taxon>
        <taxon>Bacilli</taxon>
        <taxon>Bacillales</taxon>
        <taxon>Paenibacillaceae</taxon>
        <taxon>Paenibacillus</taxon>
    </lineage>
</organism>
<keyword evidence="3" id="KW-1185">Reference proteome</keyword>
<name>A0AAJ2JVN6_9BACL</name>
<dbReference type="PANTHER" id="PTHR30514:SF1">
    <property type="entry name" value="HTH-TYPE TRANSCRIPTIONAL REGULATOR HEXR-RELATED"/>
    <property type="match status" value="1"/>
</dbReference>
<protein>
    <recommendedName>
        <fullName evidence="1">HTH rpiR-type domain-containing protein</fullName>
    </recommendedName>
</protein>
<dbReference type="GO" id="GO:0003700">
    <property type="term" value="F:DNA-binding transcription factor activity"/>
    <property type="evidence" value="ECO:0007669"/>
    <property type="project" value="InterPro"/>
</dbReference>
<dbReference type="InterPro" id="IPR000281">
    <property type="entry name" value="HTH_RpiR"/>
</dbReference>
<dbReference type="PANTHER" id="PTHR30514">
    <property type="entry name" value="GLUCOKINASE"/>
    <property type="match status" value="1"/>
</dbReference>
<dbReference type="AlphaFoldDB" id="A0AAJ2JVN6"/>
<dbReference type="Gene3D" id="1.10.10.10">
    <property type="entry name" value="Winged helix-like DNA-binding domain superfamily/Winged helix DNA-binding domain"/>
    <property type="match status" value="1"/>
</dbReference>